<comment type="caution">
    <text evidence="12">The sequence shown here is derived from an EMBL/GenBank/DDBJ whole genome shotgun (WGS) entry which is preliminary data.</text>
</comment>
<keyword evidence="5" id="KW-0812">Transmembrane</keyword>
<evidence type="ECO:0000256" key="9">
    <source>
        <dbReference type="ARBA" id="ARBA00023004"/>
    </source>
</evidence>
<evidence type="ECO:0000256" key="5">
    <source>
        <dbReference type="ARBA" id="ARBA00022692"/>
    </source>
</evidence>
<keyword evidence="8" id="KW-0560">Oxidoreductase</keyword>
<evidence type="ECO:0000256" key="6">
    <source>
        <dbReference type="ARBA" id="ARBA00022723"/>
    </source>
</evidence>
<evidence type="ECO:0000256" key="4">
    <source>
        <dbReference type="ARBA" id="ARBA00022617"/>
    </source>
</evidence>
<evidence type="ECO:0008006" key="14">
    <source>
        <dbReference type="Google" id="ProtNLM"/>
    </source>
</evidence>
<dbReference type="SUPFAM" id="SSF48264">
    <property type="entry name" value="Cytochrome P450"/>
    <property type="match status" value="1"/>
</dbReference>
<comment type="subcellular location">
    <subcellularLocation>
        <location evidence="2">Membrane</location>
        <topology evidence="2">Single-pass membrane protein</topology>
    </subcellularLocation>
</comment>
<dbReference type="EMBL" id="JAFEMO010000005">
    <property type="protein sequence ID" value="KAH7569961.1"/>
    <property type="molecule type" value="Genomic_DNA"/>
</dbReference>
<keyword evidence="4" id="KW-0349">Heme</keyword>
<evidence type="ECO:0000256" key="10">
    <source>
        <dbReference type="ARBA" id="ARBA00023033"/>
    </source>
</evidence>
<dbReference type="InterPro" id="IPR001128">
    <property type="entry name" value="Cyt_P450"/>
</dbReference>
<evidence type="ECO:0000256" key="7">
    <source>
        <dbReference type="ARBA" id="ARBA00022989"/>
    </source>
</evidence>
<keyword evidence="9" id="KW-0408">Iron</keyword>
<evidence type="ECO:0000313" key="13">
    <source>
        <dbReference type="Proteomes" id="UP000827721"/>
    </source>
</evidence>
<keyword evidence="11" id="KW-0472">Membrane</keyword>
<dbReference type="Pfam" id="PF00067">
    <property type="entry name" value="p450"/>
    <property type="match status" value="1"/>
</dbReference>
<comment type="cofactor">
    <cofactor evidence="1">
        <name>heme</name>
        <dbReference type="ChEBI" id="CHEBI:30413"/>
    </cofactor>
</comment>
<name>A0ABQ8I005_9ROSI</name>
<dbReference type="PANTHER" id="PTHR24282">
    <property type="entry name" value="CYTOCHROME P450 FAMILY MEMBER"/>
    <property type="match status" value="1"/>
</dbReference>
<evidence type="ECO:0000256" key="3">
    <source>
        <dbReference type="ARBA" id="ARBA00010617"/>
    </source>
</evidence>
<evidence type="ECO:0000256" key="2">
    <source>
        <dbReference type="ARBA" id="ARBA00004167"/>
    </source>
</evidence>
<dbReference type="Gene3D" id="1.10.630.10">
    <property type="entry name" value="Cytochrome P450"/>
    <property type="match status" value="1"/>
</dbReference>
<gene>
    <name evidence="12" type="ORF">JRO89_XS05G0024500</name>
</gene>
<keyword evidence="6" id="KW-0479">Metal-binding</keyword>
<evidence type="ECO:0000256" key="1">
    <source>
        <dbReference type="ARBA" id="ARBA00001971"/>
    </source>
</evidence>
<dbReference type="InterPro" id="IPR050665">
    <property type="entry name" value="Cytochrome_P450_Monooxygen"/>
</dbReference>
<protein>
    <recommendedName>
        <fullName evidence="14">Cytochrome P450 CYP749A22-like</fullName>
    </recommendedName>
</protein>
<accession>A0ABQ8I005</accession>
<proteinExistence type="inferred from homology"/>
<keyword evidence="10" id="KW-0503">Monooxygenase</keyword>
<dbReference type="Proteomes" id="UP000827721">
    <property type="component" value="Unassembled WGS sequence"/>
</dbReference>
<dbReference type="PANTHER" id="PTHR24282:SF20">
    <property type="entry name" value="CYTOCHROME P450 CYP749A22-LIKE"/>
    <property type="match status" value="1"/>
</dbReference>
<evidence type="ECO:0000313" key="12">
    <source>
        <dbReference type="EMBL" id="KAH7569961.1"/>
    </source>
</evidence>
<comment type="similarity">
    <text evidence="3">Belongs to the cytochrome P450 family.</text>
</comment>
<sequence>MISSVEMMLDRWKHHQDKEIDVSEEFRLLTLEVISRTAFGSSYLKGKKIFELKLSVLANQNAFKLRFPGISKFWKTADEKEAEKLVTGIWDSVVEMTKKIEDKLLTKEADGFGTDFLGSLVNAYHDTDEKKRISIEELVDECKTFYIAGQETSSTMLGWTLLLLAIHTDWQEAARKEVIDSFGNKNPHLDGIVKLKTMTMIINESLRLYRPVISMTRKVEREVQLGKLILPMTLHVANMALHHDTQIWGEDVHLF</sequence>
<dbReference type="PRINTS" id="PR00385">
    <property type="entry name" value="P450"/>
</dbReference>
<evidence type="ECO:0000256" key="8">
    <source>
        <dbReference type="ARBA" id="ARBA00023002"/>
    </source>
</evidence>
<reference evidence="12 13" key="1">
    <citation type="submission" date="2021-02" db="EMBL/GenBank/DDBJ databases">
        <title>Plant Genome Project.</title>
        <authorList>
            <person name="Zhang R.-G."/>
        </authorList>
    </citation>
    <scope>NUCLEOTIDE SEQUENCE [LARGE SCALE GENOMIC DNA]</scope>
    <source>
        <tissue evidence="12">Leaves</tissue>
    </source>
</reference>
<organism evidence="12 13">
    <name type="scientific">Xanthoceras sorbifolium</name>
    <dbReference type="NCBI Taxonomy" id="99658"/>
    <lineage>
        <taxon>Eukaryota</taxon>
        <taxon>Viridiplantae</taxon>
        <taxon>Streptophyta</taxon>
        <taxon>Embryophyta</taxon>
        <taxon>Tracheophyta</taxon>
        <taxon>Spermatophyta</taxon>
        <taxon>Magnoliopsida</taxon>
        <taxon>eudicotyledons</taxon>
        <taxon>Gunneridae</taxon>
        <taxon>Pentapetalae</taxon>
        <taxon>rosids</taxon>
        <taxon>malvids</taxon>
        <taxon>Sapindales</taxon>
        <taxon>Sapindaceae</taxon>
        <taxon>Xanthoceroideae</taxon>
        <taxon>Xanthoceras</taxon>
    </lineage>
</organism>
<keyword evidence="7" id="KW-1133">Transmembrane helix</keyword>
<dbReference type="InterPro" id="IPR036396">
    <property type="entry name" value="Cyt_P450_sf"/>
</dbReference>
<evidence type="ECO:0000256" key="11">
    <source>
        <dbReference type="ARBA" id="ARBA00023136"/>
    </source>
</evidence>
<keyword evidence="13" id="KW-1185">Reference proteome</keyword>